<name>A0A1T4Z5X4_9ACTN</name>
<dbReference type="GO" id="GO:0050660">
    <property type="term" value="F:flavin adenine dinucleotide binding"/>
    <property type="evidence" value="ECO:0007669"/>
    <property type="project" value="InterPro"/>
</dbReference>
<dbReference type="InterPro" id="IPR036188">
    <property type="entry name" value="FAD/NAD-bd_sf"/>
</dbReference>
<dbReference type="Gene3D" id="3.50.50.60">
    <property type="entry name" value="FAD/NAD(P)-binding domain"/>
    <property type="match status" value="3"/>
</dbReference>
<keyword evidence="5" id="KW-0503">Monooxygenase</keyword>
<evidence type="ECO:0000313" key="5">
    <source>
        <dbReference type="EMBL" id="SKB08945.1"/>
    </source>
</evidence>
<dbReference type="STRING" id="1736691.SAMN06295964_2405"/>
<dbReference type="PANTHER" id="PTHR42877:SF4">
    <property type="entry name" value="FAD_NAD(P)-BINDING DOMAIN-CONTAINING PROTEIN-RELATED"/>
    <property type="match status" value="1"/>
</dbReference>
<evidence type="ECO:0000256" key="4">
    <source>
        <dbReference type="ARBA" id="ARBA00023002"/>
    </source>
</evidence>
<dbReference type="EMBL" id="LT796768">
    <property type="protein sequence ID" value="SKB08945.1"/>
    <property type="molecule type" value="Genomic_DNA"/>
</dbReference>
<comment type="similarity">
    <text evidence="1">Belongs to the FAD-binding monooxygenase family.</text>
</comment>
<evidence type="ECO:0000256" key="1">
    <source>
        <dbReference type="ARBA" id="ARBA00010139"/>
    </source>
</evidence>
<keyword evidence="2" id="KW-0285">Flavoprotein</keyword>
<reference evidence="6" key="1">
    <citation type="submission" date="2017-02" db="EMBL/GenBank/DDBJ databases">
        <authorList>
            <person name="Varghese N."/>
            <person name="Submissions S."/>
        </authorList>
    </citation>
    <scope>NUCLEOTIDE SEQUENCE [LARGE SCALE GENOMIC DNA]</scope>
    <source>
        <strain evidence="6">9H-4</strain>
    </source>
</reference>
<dbReference type="RefSeq" id="WP_078700378.1">
    <property type="nucleotide sequence ID" value="NZ_LT796768.1"/>
</dbReference>
<dbReference type="PRINTS" id="PR00411">
    <property type="entry name" value="PNDRDTASEI"/>
</dbReference>
<dbReference type="SUPFAM" id="SSF51905">
    <property type="entry name" value="FAD/NAD(P)-binding domain"/>
    <property type="match status" value="2"/>
</dbReference>
<gene>
    <name evidence="5" type="ORF">SAMN06295964_2405</name>
</gene>
<organism evidence="5 6">
    <name type="scientific">Aeromicrobium choanae</name>
    <dbReference type="NCBI Taxonomy" id="1736691"/>
    <lineage>
        <taxon>Bacteria</taxon>
        <taxon>Bacillati</taxon>
        <taxon>Actinomycetota</taxon>
        <taxon>Actinomycetes</taxon>
        <taxon>Propionibacteriales</taxon>
        <taxon>Nocardioidaceae</taxon>
        <taxon>Aeromicrobium</taxon>
    </lineage>
</organism>
<dbReference type="GO" id="GO:0004499">
    <property type="term" value="F:N,N-dimethylaniline monooxygenase activity"/>
    <property type="evidence" value="ECO:0007669"/>
    <property type="project" value="InterPro"/>
</dbReference>
<protein>
    <submittedName>
        <fullName evidence="5">4-hydroxyacetophenone monooxygenase</fullName>
    </submittedName>
</protein>
<dbReference type="Pfam" id="PF00743">
    <property type="entry name" value="FMO-like"/>
    <property type="match status" value="1"/>
</dbReference>
<keyword evidence="6" id="KW-1185">Reference proteome</keyword>
<keyword evidence="3" id="KW-0274">FAD</keyword>
<dbReference type="OrthoDB" id="5168853at2"/>
<dbReference type="InterPro" id="IPR020946">
    <property type="entry name" value="Flavin_mOase-like"/>
</dbReference>
<sequence>MSTTTPVSTTVLAGLEEHVHAAAVPTLVLLAAHVTGDLSLLRPEWKPSAAVLPQSGLDPATDEEARAVCAARLAEAISSGEPWPNQPTEEFLRAVADWALDSDDDDIAALLSVAFVAEGTDPRAPRWTIDEVAPDRPFRAIVIGSGIAGLMVGLRLKQAGIDFTIYEKAPHIGGTWWENTYPDCRTDVHSHIYTYSFQAHDWPSYFGRQEVILDYLTDFAKNNGLLEHIRFNTEVSDATWDEQSSRWNVGIIDPDRKAAVESADILVSAVGQLNRPMIPDLPGLDGFSGPAFHSAEWDHSIDFTGKNVAVIGTGASALQFAPTLARQAAKVTIYQRSAPWLMPTPELRQEIGESERWLLNNLPLYRSFYRFTIFVPRAIGQLDAATVDPNYPPTEVAVSEANERLRVLLTGYLTEQAGDRTDLLPKIIPDYPAGAKRIIRDDGTWVATLKRDNVELVTSAVSGITADGVVADGTERPADVIVFGTGFRASDFLTPMTVTGAGGKDLHDAWGLDACAYMGLTIPDFPNLFCMYGPNTGLVLHGNVVFFMECQANYVAKSVELLLREDVHSMSLTQEKFESYRDEIFAASAHRVWEWSGTHSWYQNAAGRSTIMWPLPTWDYVEGTSEVDPSHYTLNERNHR</sequence>
<dbReference type="GO" id="GO:0050661">
    <property type="term" value="F:NADP binding"/>
    <property type="evidence" value="ECO:0007669"/>
    <property type="project" value="InterPro"/>
</dbReference>
<dbReference type="AlphaFoldDB" id="A0A1T4Z5X4"/>
<proteinExistence type="inferred from homology"/>
<dbReference type="Proteomes" id="UP000191040">
    <property type="component" value="Chromosome I"/>
</dbReference>
<keyword evidence="4" id="KW-0560">Oxidoreductase</keyword>
<dbReference type="PANTHER" id="PTHR42877">
    <property type="entry name" value="L-ORNITHINE N(5)-MONOOXYGENASE-RELATED"/>
    <property type="match status" value="1"/>
</dbReference>
<evidence type="ECO:0000313" key="6">
    <source>
        <dbReference type="Proteomes" id="UP000191040"/>
    </source>
</evidence>
<evidence type="ECO:0000256" key="2">
    <source>
        <dbReference type="ARBA" id="ARBA00022630"/>
    </source>
</evidence>
<dbReference type="InterPro" id="IPR051209">
    <property type="entry name" value="FAD-bind_Monooxygenase_sf"/>
</dbReference>
<accession>A0A1T4Z5X4</accession>
<evidence type="ECO:0000256" key="3">
    <source>
        <dbReference type="ARBA" id="ARBA00022827"/>
    </source>
</evidence>